<accession>A0A1H3YAE2</accession>
<dbReference type="AlphaFoldDB" id="A0A1H3YAE2"/>
<evidence type="ECO:0000313" key="3">
    <source>
        <dbReference type="Proteomes" id="UP000198658"/>
    </source>
</evidence>
<dbReference type="InterPro" id="IPR021242">
    <property type="entry name" value="DUF2799"/>
</dbReference>
<name>A0A1H3YAE2_9GAMM</name>
<keyword evidence="1" id="KW-0732">Signal</keyword>
<evidence type="ECO:0000256" key="1">
    <source>
        <dbReference type="SAM" id="SignalP"/>
    </source>
</evidence>
<evidence type="ECO:0008006" key="4">
    <source>
        <dbReference type="Google" id="ProtNLM"/>
    </source>
</evidence>
<feature type="chain" id="PRO_5011530266" description="DUF2799 domain-containing protein" evidence="1">
    <location>
        <begin position="25"/>
        <end position="189"/>
    </location>
</feature>
<dbReference type="RefSeq" id="WP_091387128.1">
    <property type="nucleotide sequence ID" value="NZ_FNQO01000002.1"/>
</dbReference>
<gene>
    <name evidence="2" type="ORF">SAMN05216562_1643</name>
</gene>
<feature type="signal peptide" evidence="1">
    <location>
        <begin position="1"/>
        <end position="24"/>
    </location>
</feature>
<evidence type="ECO:0000313" key="2">
    <source>
        <dbReference type="EMBL" id="SEA08533.1"/>
    </source>
</evidence>
<dbReference type="Pfam" id="PF10973">
    <property type="entry name" value="DUF2799"/>
    <property type="match status" value="1"/>
</dbReference>
<dbReference type="OrthoDB" id="5917215at2"/>
<dbReference type="PROSITE" id="PS51257">
    <property type="entry name" value="PROKAR_LIPOPROTEIN"/>
    <property type="match status" value="1"/>
</dbReference>
<sequence>MLTTTRLRLLLLALPALLAGCAVVSEEECQAGLWYERGLQDGARGRGQSLIYEIAQKCQEYGARVDSEEWLRGHEEGVEQFCTAENGYYQGRRGNSYEGVCTGPTADLFMAEYRRGLADYRVEQEYRRLAERRDYLERELYTVRAALAGANDEETIRTLRFQRNALARELQLLDMQLHRYGMFGFDFFY</sequence>
<organism evidence="2 3">
    <name type="scientific">Microbulbifer marinus</name>
    <dbReference type="NCBI Taxonomy" id="658218"/>
    <lineage>
        <taxon>Bacteria</taxon>
        <taxon>Pseudomonadati</taxon>
        <taxon>Pseudomonadota</taxon>
        <taxon>Gammaproteobacteria</taxon>
        <taxon>Cellvibrionales</taxon>
        <taxon>Microbulbiferaceae</taxon>
        <taxon>Microbulbifer</taxon>
    </lineage>
</organism>
<proteinExistence type="predicted"/>
<dbReference type="Proteomes" id="UP000198658">
    <property type="component" value="Unassembled WGS sequence"/>
</dbReference>
<reference evidence="3" key="1">
    <citation type="submission" date="2016-10" db="EMBL/GenBank/DDBJ databases">
        <authorList>
            <person name="Varghese N."/>
            <person name="Submissions S."/>
        </authorList>
    </citation>
    <scope>NUCLEOTIDE SEQUENCE [LARGE SCALE GENOMIC DNA]</scope>
    <source>
        <strain evidence="3">CGMCC 1.10657</strain>
    </source>
</reference>
<protein>
    <recommendedName>
        <fullName evidence="4">DUF2799 domain-containing protein</fullName>
    </recommendedName>
</protein>
<keyword evidence="3" id="KW-1185">Reference proteome</keyword>
<dbReference type="STRING" id="658218.SAMN05216562_1643"/>
<dbReference type="EMBL" id="FNQO01000002">
    <property type="protein sequence ID" value="SEA08533.1"/>
    <property type="molecule type" value="Genomic_DNA"/>
</dbReference>